<evidence type="ECO:0000256" key="2">
    <source>
        <dbReference type="SAM" id="Phobius"/>
    </source>
</evidence>
<dbReference type="RefSeq" id="WP_111654635.1">
    <property type="nucleotide sequence ID" value="NZ_JACHWI010000006.1"/>
</dbReference>
<accession>A0A327YZL0</accession>
<dbReference type="AlphaFoldDB" id="A0A327YZL0"/>
<dbReference type="EMBL" id="QLMJ01000027">
    <property type="protein sequence ID" value="RAK26523.1"/>
    <property type="molecule type" value="Genomic_DNA"/>
</dbReference>
<dbReference type="OrthoDB" id="5119659at2"/>
<gene>
    <name evidence="3" type="ORF">B0I29_127113</name>
</gene>
<dbReference type="PROSITE" id="PS00409">
    <property type="entry name" value="PROKAR_NTER_METHYL"/>
    <property type="match status" value="1"/>
</dbReference>
<reference evidence="3 4" key="1">
    <citation type="submission" date="2018-06" db="EMBL/GenBank/DDBJ databases">
        <title>Genomic Encyclopedia of Type Strains, Phase III (KMG-III): the genomes of soil and plant-associated and newly described type strains.</title>
        <authorList>
            <person name="Whitman W."/>
        </authorList>
    </citation>
    <scope>NUCLEOTIDE SEQUENCE [LARGE SCALE GENOMIC DNA]</scope>
    <source>
        <strain evidence="3 4">CGMCC 4.7090</strain>
    </source>
</reference>
<feature type="transmembrane region" description="Helical" evidence="2">
    <location>
        <begin position="20"/>
        <end position="39"/>
    </location>
</feature>
<organism evidence="3 4">
    <name type="scientific">Actinoplanes lutulentus</name>
    <dbReference type="NCBI Taxonomy" id="1287878"/>
    <lineage>
        <taxon>Bacteria</taxon>
        <taxon>Bacillati</taxon>
        <taxon>Actinomycetota</taxon>
        <taxon>Actinomycetes</taxon>
        <taxon>Micromonosporales</taxon>
        <taxon>Micromonosporaceae</taxon>
        <taxon>Actinoplanes</taxon>
    </lineage>
</organism>
<name>A0A327YZL0_9ACTN</name>
<dbReference type="Pfam" id="PF07963">
    <property type="entry name" value="N_methyl"/>
    <property type="match status" value="1"/>
</dbReference>
<keyword evidence="2" id="KW-0472">Membrane</keyword>
<keyword evidence="4" id="KW-1185">Reference proteome</keyword>
<keyword evidence="2" id="KW-1133">Transmembrane helix</keyword>
<evidence type="ECO:0000313" key="4">
    <source>
        <dbReference type="Proteomes" id="UP000249341"/>
    </source>
</evidence>
<keyword evidence="2" id="KW-0812">Transmembrane</keyword>
<dbReference type="NCBIfam" id="TIGR02532">
    <property type="entry name" value="IV_pilin_GFxxxE"/>
    <property type="match status" value="1"/>
</dbReference>
<evidence type="ECO:0000256" key="1">
    <source>
        <dbReference type="SAM" id="MobiDB-lite"/>
    </source>
</evidence>
<evidence type="ECO:0000313" key="3">
    <source>
        <dbReference type="EMBL" id="RAK26523.1"/>
    </source>
</evidence>
<protein>
    <submittedName>
        <fullName evidence="3">Prepilin-type N-terminal cleavage/methylation domain-containing protein</fullName>
    </submittedName>
</protein>
<proteinExistence type="predicted"/>
<dbReference type="InterPro" id="IPR012902">
    <property type="entry name" value="N_methyl_site"/>
</dbReference>
<feature type="region of interest" description="Disordered" evidence="1">
    <location>
        <begin position="151"/>
        <end position="171"/>
    </location>
</feature>
<sequence length="225" mass="24501">MSDFLHERRSDDAGFSLIELLVSMGLMSVVMVMVVGGLFEVYSDVNRADGLASSREQITTSFRRLDKEVRYANWLSPAGKVGGNYYLEYATPPPVNTTRPPKICRQLVYKSGVLTLASWNPTLTSTPETPTTIATDLTLTGTQDPFTIILPGDSPNSSASPGTAGTGTGYVPQHSQLRLRFTAKYATVTMPVDVLFTAQNTTSYNVFGNNRELLDNDCSKGRPTS</sequence>
<dbReference type="Proteomes" id="UP000249341">
    <property type="component" value="Unassembled WGS sequence"/>
</dbReference>
<comment type="caution">
    <text evidence="3">The sequence shown here is derived from an EMBL/GenBank/DDBJ whole genome shotgun (WGS) entry which is preliminary data.</text>
</comment>